<protein>
    <submittedName>
        <fullName evidence="6">Amino acid adenylation domain protein</fullName>
    </submittedName>
</protein>
<dbReference type="SUPFAM" id="SSF56801">
    <property type="entry name" value="Acetyl-CoA synthetase-like"/>
    <property type="match status" value="2"/>
</dbReference>
<dbReference type="Pfam" id="PF00501">
    <property type="entry name" value="AMP-binding"/>
    <property type="match status" value="2"/>
</dbReference>
<dbReference type="InterPro" id="IPR009081">
    <property type="entry name" value="PP-bd_ACP"/>
</dbReference>
<dbReference type="CDD" id="cd05930">
    <property type="entry name" value="A_NRPS"/>
    <property type="match status" value="2"/>
</dbReference>
<dbReference type="GO" id="GO:0072330">
    <property type="term" value="P:monocarboxylic acid biosynthetic process"/>
    <property type="evidence" value="ECO:0007669"/>
    <property type="project" value="UniProtKB-ARBA"/>
</dbReference>
<dbReference type="InterPro" id="IPR020806">
    <property type="entry name" value="PKS_PP-bd"/>
</dbReference>
<dbReference type="Pfam" id="PF13193">
    <property type="entry name" value="AMP-binding_C"/>
    <property type="match status" value="2"/>
</dbReference>
<dbReference type="GO" id="GO:0047527">
    <property type="term" value="F:2,3-dihydroxybenzoate-serine ligase activity"/>
    <property type="evidence" value="ECO:0007669"/>
    <property type="project" value="TreeGrafter"/>
</dbReference>
<dbReference type="SUPFAM" id="SSF47336">
    <property type="entry name" value="ACP-like"/>
    <property type="match status" value="2"/>
</dbReference>
<keyword evidence="2" id="KW-0596">Phosphopantetheine</keyword>
<dbReference type="FunFam" id="3.40.50.12780:FF:000012">
    <property type="entry name" value="Non-ribosomal peptide synthetase"/>
    <property type="match status" value="1"/>
</dbReference>
<reference evidence="7" key="1">
    <citation type="submission" date="2009-09" db="EMBL/GenBank/DDBJ databases">
        <title>The complete genome of Nakamurella multipartita DSM 44233.</title>
        <authorList>
            <consortium name="US DOE Joint Genome Institute (JGI-PGF)"/>
            <person name="Lucas S."/>
            <person name="Copeland A."/>
            <person name="Lapidus A."/>
            <person name="Glavina del Rio T."/>
            <person name="Dalin E."/>
            <person name="Tice H."/>
            <person name="Bruce D."/>
            <person name="Goodwin L."/>
            <person name="Pitluck S."/>
            <person name="Kyrpides N."/>
            <person name="Mavromatis K."/>
            <person name="Ivanova N."/>
            <person name="Ovchinnikova G."/>
            <person name="Sims D."/>
            <person name="Meincke L."/>
            <person name="Brettin T."/>
            <person name="Detter J.C."/>
            <person name="Han C."/>
            <person name="Larimer F."/>
            <person name="Land M."/>
            <person name="Hauser L."/>
            <person name="Markowitz V."/>
            <person name="Cheng J.-F."/>
            <person name="Hugenholtz P."/>
            <person name="Woyke T."/>
            <person name="Wu D."/>
            <person name="Klenk H.-P."/>
            <person name="Eisen J.A."/>
        </authorList>
    </citation>
    <scope>NUCLEOTIDE SEQUENCE [LARGE SCALE GENOMIC DNA]</scope>
    <source>
        <strain evidence="7">ATCC 700099 / DSM 44233 / CIP 104796 / JCM 9543 / NBRC 105858 / Y-104</strain>
    </source>
</reference>
<evidence type="ECO:0000256" key="4">
    <source>
        <dbReference type="SAM" id="MobiDB-lite"/>
    </source>
</evidence>
<dbReference type="PANTHER" id="PTHR45527:SF1">
    <property type="entry name" value="FATTY ACID SYNTHASE"/>
    <property type="match status" value="1"/>
</dbReference>
<dbReference type="KEGG" id="nml:Namu_3874"/>
<dbReference type="GO" id="GO:0043041">
    <property type="term" value="P:amino acid activation for nonribosomal peptide biosynthetic process"/>
    <property type="evidence" value="ECO:0007669"/>
    <property type="project" value="TreeGrafter"/>
</dbReference>
<dbReference type="GO" id="GO:0005829">
    <property type="term" value="C:cytosol"/>
    <property type="evidence" value="ECO:0007669"/>
    <property type="project" value="TreeGrafter"/>
</dbReference>
<dbReference type="InterPro" id="IPR001242">
    <property type="entry name" value="Condensation_dom"/>
</dbReference>
<dbReference type="PANTHER" id="PTHR45527">
    <property type="entry name" value="NONRIBOSOMAL PEPTIDE SYNTHETASE"/>
    <property type="match status" value="1"/>
</dbReference>
<dbReference type="Gene3D" id="3.30.300.30">
    <property type="match status" value="2"/>
</dbReference>
<feature type="region of interest" description="Disordered" evidence="4">
    <location>
        <begin position="591"/>
        <end position="622"/>
    </location>
</feature>
<dbReference type="InParanoid" id="C8XGT8"/>
<dbReference type="InterPro" id="IPR045851">
    <property type="entry name" value="AMP-bd_C_sf"/>
</dbReference>
<dbReference type="InterPro" id="IPR006162">
    <property type="entry name" value="Ppantetheine_attach_site"/>
</dbReference>
<dbReference type="Gene3D" id="2.30.38.10">
    <property type="entry name" value="Luciferase, Domain 3"/>
    <property type="match status" value="2"/>
</dbReference>
<dbReference type="InterPro" id="IPR023213">
    <property type="entry name" value="CAT-like_dom_sf"/>
</dbReference>
<dbReference type="HOGENOM" id="CLU_000022_0_12_11"/>
<keyword evidence="3" id="KW-0597">Phosphoprotein</keyword>
<sequence length="1665" mass="176017">MTEMQLLPELFAAQAARTPDAVAVEDDHRRLSYADLDYRANRLAYILRAQGVQPESVVGVCLTRGVDLVVALLATWKAGGAYLPIDPTHPAARNAGMITDSATALVLVDRLTEQLLTGTGVRQLTLEPDAGTDPRTDGRAPASLVGGANAAYVVYTSGSTGRPKGVVITHEGIANRVRWTVGRHGLAATDRVLQKSSIAFDAAAWEIFAPLISGGTVVLPAPGVERSVEAMATVVAERAITILQGVPSVLRPLAAEPAWARAHRLRLVFSAGEPLDYELARRLATAPRRPEVWNTYGPTECAIDVTAFPVQVGGTGPVPIGRAIDGIELLVLDENLTPVPDGVTGDLYAAGAGVARGYKGRPDLTAAGFRPNPFAGDGSRMYATGDRARRRPDGVLEFLGRSDDQVKINGVRIEPAEVEAALAAHPAINLAAVVARPIGDAGLRLVAFVQADRDVSTDELRAHLRGRLPEAMVPAVVRRLAELPRTGSGKLDRAALPEIGPDEAAEPAFVAPRTPAERIVAQVWCDLLQLDRVGVHEDFLALGGESLMLTRLASRLAKACGGAIDLRGLFDAATVEAQARLLPPELLVELSDESASEPGPTERPTQAPAPTPEGTPAGMPVLSSGQRRLWFSDRVRPGGLEWVAPIFLRVPAELSAEQLAGALTELERRHEVLRTRFADRAGEPVAVTGPAGPVELRVVDAATEDALPGLFGEQFGRGFDLENGPIWRAMLVRIPHRPAVVLLTVHHIATDGWSAVVLERDLTRLCRAALTGEPADLPALPLRFADYAAWQHERLGAPALRDGLAYWRAQLQGIEPLELPADRPRAAERDVSGSGVPVQLTGERAAAVEAVSRQLGVTPFVTLLAAFAMTLARHTGRLDFAVGSPVAGRTRPEFENLVGPFLNPIALRCNLSADPTFAEAVARVRATWLDAQANAQVPFERVVDEVLPRRDLSRTPIYQVGFDLQAGGLATTGAADPAADLAFQQAWRVAKTDLTFFVWHRAGGEMTGALEYATSLFERSTVAQFATRLEQVITAVTVNPDLRLSALPGADDRLGAGPAPGSTDGTGRAAGVHELIGARAARCPRAVAVQAADGRLTYAQLEQRSDDWARALDRLGVGPGDVVPVLLGRSTDLLAALLGVWKVGAAYLPLDPAIPAGRLATVLATVLATAAAPVLVTDDPARSQAGPSILGPQQITAGDGRFPARPAVAEQPAYVIFTSGSTGAPKGVRITHGNLAHYLTSWAVDRLAAAGTGGAPVFSSIAFDMSVTALWAPLLCGQRVLLLPEDLELSELGRQLVAAGPFSFVKLTPGQLEVLGDQLDEADVDALAAVYVVGGEAFPAELARHWLAVLGPDRLVNEYGPTEITVADAAHWVAEVGAGARVPIGTALPGTTAVLLDEQLRPVADGAVGELFVGGAGVADGYVGDPALTAQRFLPAPDGPPGARLYRTGDLVRRLPDGGLDVLGRADQQVKIRGYRVEPDEVRAVLVAAPSVRDAVVVADRQRLIGYVVPATPDNPPAVDELLAACRDRLPDYLVPAVLLEIPSVPLTANGKLDRDRLPDPTAASAGPRRPRTPVQERVAAIWTDLLGVEVGIDDRFFQVGGHSILVLRLVARIQSEFDVAIPVAAVFTNPTIAGLAAVIEDAVLADIEALSDDEVRSRLAEEVA</sequence>
<dbReference type="GO" id="GO:0031177">
    <property type="term" value="F:phosphopantetheine binding"/>
    <property type="evidence" value="ECO:0007669"/>
    <property type="project" value="InterPro"/>
</dbReference>
<dbReference type="FunFam" id="3.40.50.980:FF:000001">
    <property type="entry name" value="Non-ribosomal peptide synthetase"/>
    <property type="match status" value="1"/>
</dbReference>
<dbReference type="Proteomes" id="UP000002218">
    <property type="component" value="Chromosome"/>
</dbReference>
<dbReference type="CDD" id="cd19531">
    <property type="entry name" value="LCL_NRPS-like"/>
    <property type="match status" value="1"/>
</dbReference>
<dbReference type="PROSITE" id="PS00455">
    <property type="entry name" value="AMP_BINDING"/>
    <property type="match status" value="2"/>
</dbReference>
<dbReference type="PROSITE" id="PS50075">
    <property type="entry name" value="CARRIER"/>
    <property type="match status" value="2"/>
</dbReference>
<feature type="domain" description="Carrier" evidence="5">
    <location>
        <begin position="511"/>
        <end position="586"/>
    </location>
</feature>
<gene>
    <name evidence="6" type="ordered locus">Namu_3874</name>
</gene>
<feature type="domain" description="Carrier" evidence="5">
    <location>
        <begin position="1570"/>
        <end position="1644"/>
    </location>
</feature>
<dbReference type="InterPro" id="IPR036736">
    <property type="entry name" value="ACP-like_sf"/>
</dbReference>
<evidence type="ECO:0000256" key="2">
    <source>
        <dbReference type="ARBA" id="ARBA00022450"/>
    </source>
</evidence>
<dbReference type="SUPFAM" id="SSF52777">
    <property type="entry name" value="CoA-dependent acyltransferases"/>
    <property type="match status" value="2"/>
</dbReference>
<dbReference type="InterPro" id="IPR025110">
    <property type="entry name" value="AMP-bd_C"/>
</dbReference>
<accession>C8XGT8</accession>
<dbReference type="PROSITE" id="PS00012">
    <property type="entry name" value="PHOSPHOPANTETHEINE"/>
    <property type="match status" value="2"/>
</dbReference>
<dbReference type="InterPro" id="IPR010071">
    <property type="entry name" value="AA_adenyl_dom"/>
</dbReference>
<dbReference type="Gene3D" id="3.30.559.10">
    <property type="entry name" value="Chloramphenicol acetyltransferase-like domain"/>
    <property type="match status" value="1"/>
</dbReference>
<dbReference type="Gene3D" id="3.30.559.30">
    <property type="entry name" value="Nonribosomal peptide synthetase, condensation domain"/>
    <property type="match status" value="1"/>
</dbReference>
<dbReference type="EMBL" id="CP001737">
    <property type="protein sequence ID" value="ACV80169.1"/>
    <property type="molecule type" value="Genomic_DNA"/>
</dbReference>
<dbReference type="Gene3D" id="1.10.1200.10">
    <property type="entry name" value="ACP-like"/>
    <property type="match status" value="2"/>
</dbReference>
<feature type="region of interest" description="Disordered" evidence="4">
    <location>
        <begin position="1551"/>
        <end position="1573"/>
    </location>
</feature>
<dbReference type="GO" id="GO:0009239">
    <property type="term" value="P:enterobactin biosynthetic process"/>
    <property type="evidence" value="ECO:0007669"/>
    <property type="project" value="TreeGrafter"/>
</dbReference>
<dbReference type="InterPro" id="IPR000873">
    <property type="entry name" value="AMP-dep_synth/lig_dom"/>
</dbReference>
<dbReference type="SMART" id="SM00823">
    <property type="entry name" value="PKS_PP"/>
    <property type="match status" value="2"/>
</dbReference>
<dbReference type="eggNOG" id="COG1020">
    <property type="taxonomic scope" value="Bacteria"/>
</dbReference>
<evidence type="ECO:0000313" key="7">
    <source>
        <dbReference type="Proteomes" id="UP000002218"/>
    </source>
</evidence>
<evidence type="ECO:0000313" key="6">
    <source>
        <dbReference type="EMBL" id="ACV80169.1"/>
    </source>
</evidence>
<proteinExistence type="predicted"/>
<reference evidence="6 7" key="2">
    <citation type="journal article" date="2010" name="Stand. Genomic Sci.">
        <title>Complete genome sequence of Nakamurella multipartita type strain (Y-104).</title>
        <authorList>
            <person name="Tice H."/>
            <person name="Mayilraj S."/>
            <person name="Sims D."/>
            <person name="Lapidus A."/>
            <person name="Nolan M."/>
            <person name="Lucas S."/>
            <person name="Glavina Del Rio T."/>
            <person name="Copeland A."/>
            <person name="Cheng J.F."/>
            <person name="Meincke L."/>
            <person name="Bruce D."/>
            <person name="Goodwin L."/>
            <person name="Pitluck S."/>
            <person name="Ivanova N."/>
            <person name="Mavromatis K."/>
            <person name="Ovchinnikova G."/>
            <person name="Pati A."/>
            <person name="Chen A."/>
            <person name="Palaniappan K."/>
            <person name="Land M."/>
            <person name="Hauser L."/>
            <person name="Chang Y.J."/>
            <person name="Jeffries C.D."/>
            <person name="Detter J.C."/>
            <person name="Brettin T."/>
            <person name="Rohde M."/>
            <person name="Goker M."/>
            <person name="Bristow J."/>
            <person name="Eisen J.A."/>
            <person name="Markowitz V."/>
            <person name="Hugenholtz P."/>
            <person name="Kyrpides N.C."/>
            <person name="Klenk H.P."/>
            <person name="Chen F."/>
        </authorList>
    </citation>
    <scope>NUCLEOTIDE SEQUENCE [LARGE SCALE GENOMIC DNA]</scope>
    <source>
        <strain evidence="7">ATCC 700099 / DSM 44233 / CIP 104796 / JCM 9543 / NBRC 105858 / Y-104</strain>
    </source>
</reference>
<evidence type="ECO:0000259" key="5">
    <source>
        <dbReference type="PROSITE" id="PS50075"/>
    </source>
</evidence>
<dbReference type="NCBIfam" id="TIGR01733">
    <property type="entry name" value="AA-adenyl-dom"/>
    <property type="match status" value="2"/>
</dbReference>
<dbReference type="InterPro" id="IPR020845">
    <property type="entry name" value="AMP-binding_CS"/>
</dbReference>
<dbReference type="Pfam" id="PF00550">
    <property type="entry name" value="PP-binding"/>
    <property type="match status" value="2"/>
</dbReference>
<dbReference type="RefSeq" id="WP_015748996.1">
    <property type="nucleotide sequence ID" value="NC_013235.1"/>
</dbReference>
<evidence type="ECO:0000256" key="1">
    <source>
        <dbReference type="ARBA" id="ARBA00001957"/>
    </source>
</evidence>
<name>C8XGT8_NAKMY</name>
<dbReference type="GO" id="GO:0008610">
    <property type="term" value="P:lipid biosynthetic process"/>
    <property type="evidence" value="ECO:0007669"/>
    <property type="project" value="UniProtKB-ARBA"/>
</dbReference>
<evidence type="ECO:0000256" key="3">
    <source>
        <dbReference type="ARBA" id="ARBA00022553"/>
    </source>
</evidence>
<dbReference type="Pfam" id="PF00668">
    <property type="entry name" value="Condensation"/>
    <property type="match status" value="1"/>
</dbReference>
<dbReference type="STRING" id="479431.Namu_3874"/>
<dbReference type="FunFam" id="1.10.1200.10:FF:000016">
    <property type="entry name" value="Non-ribosomal peptide synthase"/>
    <property type="match status" value="1"/>
</dbReference>
<dbReference type="Gene3D" id="3.40.50.980">
    <property type="match status" value="4"/>
</dbReference>
<comment type="cofactor">
    <cofactor evidence="1">
        <name>pantetheine 4'-phosphate</name>
        <dbReference type="ChEBI" id="CHEBI:47942"/>
    </cofactor>
</comment>
<dbReference type="GO" id="GO:0009366">
    <property type="term" value="C:enterobactin synthetase complex"/>
    <property type="evidence" value="ECO:0007669"/>
    <property type="project" value="TreeGrafter"/>
</dbReference>
<organism evidence="6 7">
    <name type="scientific">Nakamurella multipartita (strain ATCC 700099 / DSM 44233 / CIP 104796 / JCM 9543 / NBRC 105858 / Y-104)</name>
    <name type="common">Microsphaera multipartita</name>
    <dbReference type="NCBI Taxonomy" id="479431"/>
    <lineage>
        <taxon>Bacteria</taxon>
        <taxon>Bacillati</taxon>
        <taxon>Actinomycetota</taxon>
        <taxon>Actinomycetes</taxon>
        <taxon>Nakamurellales</taxon>
        <taxon>Nakamurellaceae</taxon>
        <taxon>Nakamurella</taxon>
    </lineage>
</organism>
<keyword evidence="7" id="KW-1185">Reference proteome</keyword>
<dbReference type="OrthoDB" id="2472181at2"/>